<dbReference type="EMBL" id="CAKOFQ010006653">
    <property type="protein sequence ID" value="CAH1954420.1"/>
    <property type="molecule type" value="Genomic_DNA"/>
</dbReference>
<name>A0A9P0NSJ0_ACAOB</name>
<evidence type="ECO:0000313" key="2">
    <source>
        <dbReference type="EMBL" id="CAH1954420.1"/>
    </source>
</evidence>
<keyword evidence="3" id="KW-1185">Reference proteome</keyword>
<accession>A0A9P0NSJ0</accession>
<feature type="transmembrane region" description="Helical" evidence="1">
    <location>
        <begin position="77"/>
        <end position="95"/>
    </location>
</feature>
<keyword evidence="1" id="KW-0472">Membrane</keyword>
<protein>
    <submittedName>
        <fullName evidence="2">Uncharacterized protein</fullName>
    </submittedName>
</protein>
<evidence type="ECO:0000256" key="1">
    <source>
        <dbReference type="SAM" id="Phobius"/>
    </source>
</evidence>
<sequence>MYNTMMFSTDMAYEYTRKDVRKAVKGITDSYDIVFETLTYLQELYDFAFFQILLTVGLFLIYQYNTFLGCFKEDCQLWIKIILVFLYIQHIVSIWDTYNISMSKYIQPVG</sequence>
<dbReference type="OrthoDB" id="6721225at2759"/>
<proteinExistence type="predicted"/>
<dbReference type="Proteomes" id="UP001152888">
    <property type="component" value="Unassembled WGS sequence"/>
</dbReference>
<organism evidence="2 3">
    <name type="scientific">Acanthoscelides obtectus</name>
    <name type="common">Bean weevil</name>
    <name type="synonym">Bruchus obtectus</name>
    <dbReference type="NCBI Taxonomy" id="200917"/>
    <lineage>
        <taxon>Eukaryota</taxon>
        <taxon>Metazoa</taxon>
        <taxon>Ecdysozoa</taxon>
        <taxon>Arthropoda</taxon>
        <taxon>Hexapoda</taxon>
        <taxon>Insecta</taxon>
        <taxon>Pterygota</taxon>
        <taxon>Neoptera</taxon>
        <taxon>Endopterygota</taxon>
        <taxon>Coleoptera</taxon>
        <taxon>Polyphaga</taxon>
        <taxon>Cucujiformia</taxon>
        <taxon>Chrysomeloidea</taxon>
        <taxon>Chrysomelidae</taxon>
        <taxon>Bruchinae</taxon>
        <taxon>Bruchini</taxon>
        <taxon>Acanthoscelides</taxon>
    </lineage>
</organism>
<evidence type="ECO:0000313" key="3">
    <source>
        <dbReference type="Proteomes" id="UP001152888"/>
    </source>
</evidence>
<gene>
    <name evidence="2" type="ORF">ACAOBT_LOCUS546</name>
</gene>
<feature type="transmembrane region" description="Helical" evidence="1">
    <location>
        <begin position="47"/>
        <end position="65"/>
    </location>
</feature>
<dbReference type="AlphaFoldDB" id="A0A9P0NSJ0"/>
<reference evidence="2" key="1">
    <citation type="submission" date="2022-03" db="EMBL/GenBank/DDBJ databases">
        <authorList>
            <person name="Sayadi A."/>
        </authorList>
    </citation>
    <scope>NUCLEOTIDE SEQUENCE</scope>
</reference>
<keyword evidence="1" id="KW-1133">Transmembrane helix</keyword>
<comment type="caution">
    <text evidence="2">The sequence shown here is derived from an EMBL/GenBank/DDBJ whole genome shotgun (WGS) entry which is preliminary data.</text>
</comment>
<keyword evidence="1" id="KW-0812">Transmembrane</keyword>